<dbReference type="InParanoid" id="M1DPM1"/>
<feature type="region of interest" description="Disordered" evidence="1">
    <location>
        <begin position="143"/>
        <end position="178"/>
    </location>
</feature>
<evidence type="ECO:0000313" key="3">
    <source>
        <dbReference type="EnsemblPlants" id="PGSC0003DMT400092344"/>
    </source>
</evidence>
<evidence type="ECO:0000259" key="2">
    <source>
        <dbReference type="Pfam" id="PF20167"/>
    </source>
</evidence>
<dbReference type="AlphaFoldDB" id="M1DPM1"/>
<name>M1DPM1_SOLTU</name>
<sequence length="200" mass="22338">MVFVLDEGRSSDLHPALAGSHIPLWRDPSSQCGGIWAAVVYWATTEGISSTDWSPDAKRWLHLVRRRIRPSSNRIDVTFPRALVVACTIQGIELNMGEQIISEWKMFYRGNNKAFLLPGLITALCKWKGVPLMDADEVLPMDPPPPPHPLLVRAGSISRRRRRRTGRARSSQAAGWSDEEGGDVCIIKTQLLMQVSTIVQ</sequence>
<dbReference type="InterPro" id="IPR046796">
    <property type="entry name" value="Transposase_32_dom"/>
</dbReference>
<protein>
    <recommendedName>
        <fullName evidence="2">Putative plant transposon protein domain-containing protein</fullName>
    </recommendedName>
</protein>
<dbReference type="Gramene" id="PGSC0003DMT400092344">
    <property type="protein sequence ID" value="PGSC0003DMT400092344"/>
    <property type="gene ID" value="PGSC0003DMG400041915"/>
</dbReference>
<keyword evidence="4" id="KW-1185">Reference proteome</keyword>
<dbReference type="HOGENOM" id="CLU_1368305_0_0_1"/>
<dbReference type="EnsemblPlants" id="PGSC0003DMT400092344">
    <property type="protein sequence ID" value="PGSC0003DMT400092344"/>
    <property type="gene ID" value="PGSC0003DMG400041915"/>
</dbReference>
<evidence type="ECO:0000256" key="1">
    <source>
        <dbReference type="SAM" id="MobiDB-lite"/>
    </source>
</evidence>
<accession>M1DPM1</accession>
<proteinExistence type="predicted"/>
<dbReference type="Proteomes" id="UP000011115">
    <property type="component" value="Unassembled WGS sequence"/>
</dbReference>
<dbReference type="PaxDb" id="4113-PGSC0003DMT400092344"/>
<evidence type="ECO:0000313" key="4">
    <source>
        <dbReference type="Proteomes" id="UP000011115"/>
    </source>
</evidence>
<organism evidence="3 4">
    <name type="scientific">Solanum tuberosum</name>
    <name type="common">Potato</name>
    <dbReference type="NCBI Taxonomy" id="4113"/>
    <lineage>
        <taxon>Eukaryota</taxon>
        <taxon>Viridiplantae</taxon>
        <taxon>Streptophyta</taxon>
        <taxon>Embryophyta</taxon>
        <taxon>Tracheophyta</taxon>
        <taxon>Spermatophyta</taxon>
        <taxon>Magnoliopsida</taxon>
        <taxon>eudicotyledons</taxon>
        <taxon>Gunneridae</taxon>
        <taxon>Pentapetalae</taxon>
        <taxon>asterids</taxon>
        <taxon>lamiids</taxon>
        <taxon>Solanales</taxon>
        <taxon>Solanaceae</taxon>
        <taxon>Solanoideae</taxon>
        <taxon>Solaneae</taxon>
        <taxon>Solanum</taxon>
    </lineage>
</organism>
<reference evidence="4" key="1">
    <citation type="journal article" date="2011" name="Nature">
        <title>Genome sequence and analysis of the tuber crop potato.</title>
        <authorList>
            <consortium name="The Potato Genome Sequencing Consortium"/>
        </authorList>
    </citation>
    <scope>NUCLEOTIDE SEQUENCE [LARGE SCALE GENOMIC DNA]</scope>
    <source>
        <strain evidence="4">cv. DM1-3 516 R44</strain>
    </source>
</reference>
<feature type="compositionally biased region" description="Basic residues" evidence="1">
    <location>
        <begin position="158"/>
        <end position="167"/>
    </location>
</feature>
<dbReference type="Pfam" id="PF20167">
    <property type="entry name" value="Transposase_32"/>
    <property type="match status" value="1"/>
</dbReference>
<reference evidence="3" key="2">
    <citation type="submission" date="2015-06" db="UniProtKB">
        <authorList>
            <consortium name="EnsemblPlants"/>
        </authorList>
    </citation>
    <scope>IDENTIFICATION</scope>
    <source>
        <strain evidence="3">DM1-3 516 R44</strain>
    </source>
</reference>
<feature type="domain" description="Putative plant transposon protein" evidence="2">
    <location>
        <begin position="41"/>
        <end position="131"/>
    </location>
</feature>